<proteinExistence type="inferred from homology"/>
<comment type="similarity">
    <text evidence="2">Belongs to the glycosyltransferase 2 family.</text>
</comment>
<protein>
    <submittedName>
        <fullName evidence="6">GT2 family glycosyltransferase</fullName>
    </submittedName>
</protein>
<organism evidence="6 7">
    <name type="scientific">Kribbella voronezhensis</name>
    <dbReference type="NCBI Taxonomy" id="2512212"/>
    <lineage>
        <taxon>Bacteria</taxon>
        <taxon>Bacillati</taxon>
        <taxon>Actinomycetota</taxon>
        <taxon>Actinomycetes</taxon>
        <taxon>Propionibacteriales</taxon>
        <taxon>Kribbellaceae</taxon>
        <taxon>Kribbella</taxon>
    </lineage>
</organism>
<sequence>MDDGEGLVTVVVVSRNRKSELLQTLGRHPAPVILIDNGSTDGTADAVERVHPAVRVVRLGSNHGATARNLGVALATTPYVAFADDDSWWEPGALDTAARILDKQPEVGLLAARILLGPENRPDPVCDLMAHSPLRPEPDGYAKPILGFVACAAVVRRDAFLVSQGYDPVVFFGGEEERLALDLAAGGWELCYEPDLVVHHHPSPSRGKAGDRDVLIIRNRLLTATMRRPWPVVLRQALRASRCGTAGVRAVLTAVPRLPAALAVRRPIPADLEHRLTLLETWQSAGAFQR</sequence>
<evidence type="ECO:0000313" key="6">
    <source>
        <dbReference type="EMBL" id="TDU83352.1"/>
    </source>
</evidence>
<feature type="domain" description="Glycosyltransferase 2-like" evidence="5">
    <location>
        <begin position="9"/>
        <end position="160"/>
    </location>
</feature>
<keyword evidence="4 6" id="KW-0808">Transferase</keyword>
<accession>A0A4R7SVL2</accession>
<keyword evidence="3" id="KW-0328">Glycosyltransferase</keyword>
<dbReference type="Pfam" id="PF00535">
    <property type="entry name" value="Glycos_transf_2"/>
    <property type="match status" value="1"/>
</dbReference>
<evidence type="ECO:0000313" key="7">
    <source>
        <dbReference type="Proteomes" id="UP000295151"/>
    </source>
</evidence>
<evidence type="ECO:0000259" key="5">
    <source>
        <dbReference type="Pfam" id="PF00535"/>
    </source>
</evidence>
<dbReference type="OrthoDB" id="9787979at2"/>
<comment type="pathway">
    <text evidence="1">Cell wall biogenesis; cell wall polysaccharide biosynthesis.</text>
</comment>
<dbReference type="InterPro" id="IPR001173">
    <property type="entry name" value="Glyco_trans_2-like"/>
</dbReference>
<evidence type="ECO:0000256" key="2">
    <source>
        <dbReference type="ARBA" id="ARBA00006739"/>
    </source>
</evidence>
<reference evidence="6 7" key="1">
    <citation type="submission" date="2019-03" db="EMBL/GenBank/DDBJ databases">
        <title>Genomic Encyclopedia of Type Strains, Phase III (KMG-III): the genomes of soil and plant-associated and newly described type strains.</title>
        <authorList>
            <person name="Whitman W."/>
        </authorList>
    </citation>
    <scope>NUCLEOTIDE SEQUENCE [LARGE SCALE GENOMIC DNA]</scope>
    <source>
        <strain evidence="6 7">VKM Ac-2575</strain>
    </source>
</reference>
<dbReference type="InterPro" id="IPR029044">
    <property type="entry name" value="Nucleotide-diphossugar_trans"/>
</dbReference>
<dbReference type="SUPFAM" id="SSF53448">
    <property type="entry name" value="Nucleotide-diphospho-sugar transferases"/>
    <property type="match status" value="1"/>
</dbReference>
<dbReference type="GO" id="GO:0016757">
    <property type="term" value="F:glycosyltransferase activity"/>
    <property type="evidence" value="ECO:0007669"/>
    <property type="project" value="UniProtKB-KW"/>
</dbReference>
<name>A0A4R7SVL2_9ACTN</name>
<gene>
    <name evidence="6" type="ORF">EV138_5816</name>
</gene>
<dbReference type="PANTHER" id="PTHR43179:SF12">
    <property type="entry name" value="GALACTOFURANOSYLTRANSFERASE GLFT2"/>
    <property type="match status" value="1"/>
</dbReference>
<evidence type="ECO:0000256" key="3">
    <source>
        <dbReference type="ARBA" id="ARBA00022676"/>
    </source>
</evidence>
<dbReference type="RefSeq" id="WP_133982530.1">
    <property type="nucleotide sequence ID" value="NZ_SOCE01000002.1"/>
</dbReference>
<dbReference type="EMBL" id="SOCE01000002">
    <property type="protein sequence ID" value="TDU83352.1"/>
    <property type="molecule type" value="Genomic_DNA"/>
</dbReference>
<evidence type="ECO:0000256" key="4">
    <source>
        <dbReference type="ARBA" id="ARBA00022679"/>
    </source>
</evidence>
<evidence type="ECO:0000256" key="1">
    <source>
        <dbReference type="ARBA" id="ARBA00004776"/>
    </source>
</evidence>
<keyword evidence="7" id="KW-1185">Reference proteome</keyword>
<comment type="caution">
    <text evidence="6">The sequence shown here is derived from an EMBL/GenBank/DDBJ whole genome shotgun (WGS) entry which is preliminary data.</text>
</comment>
<dbReference type="PANTHER" id="PTHR43179">
    <property type="entry name" value="RHAMNOSYLTRANSFERASE WBBL"/>
    <property type="match status" value="1"/>
</dbReference>
<dbReference type="Proteomes" id="UP000295151">
    <property type="component" value="Unassembled WGS sequence"/>
</dbReference>
<dbReference type="Gene3D" id="3.90.550.10">
    <property type="entry name" value="Spore Coat Polysaccharide Biosynthesis Protein SpsA, Chain A"/>
    <property type="match status" value="1"/>
</dbReference>
<dbReference type="AlphaFoldDB" id="A0A4R7SVL2"/>